<feature type="domain" description="N-acetyltransferase" evidence="4">
    <location>
        <begin position="17"/>
        <end position="182"/>
    </location>
</feature>
<dbReference type="PANTHER" id="PTHR43792">
    <property type="entry name" value="GNAT FAMILY, PUTATIVE (AFU_ORTHOLOGUE AFUA_3G00765)-RELATED-RELATED"/>
    <property type="match status" value="1"/>
</dbReference>
<proteinExistence type="inferred from homology"/>
<dbReference type="Pfam" id="PF13302">
    <property type="entry name" value="Acetyltransf_3"/>
    <property type="match status" value="1"/>
</dbReference>
<keyword evidence="2" id="KW-0012">Acyltransferase</keyword>
<gene>
    <name evidence="5" type="ORF">OHU69_23485</name>
</gene>
<dbReference type="AlphaFoldDB" id="A0AAU1U8M5"/>
<dbReference type="PANTHER" id="PTHR43792:SF8">
    <property type="entry name" value="[RIBOSOMAL PROTEIN US5]-ALANINE N-ACETYLTRANSFERASE"/>
    <property type="match status" value="1"/>
</dbReference>
<evidence type="ECO:0000259" key="4">
    <source>
        <dbReference type="PROSITE" id="PS51186"/>
    </source>
</evidence>
<dbReference type="InterPro" id="IPR000182">
    <property type="entry name" value="GNAT_dom"/>
</dbReference>
<evidence type="ECO:0000256" key="3">
    <source>
        <dbReference type="ARBA" id="ARBA00038502"/>
    </source>
</evidence>
<sequence>MTHSTEHRTPGEKTAHIGLVPWADADFDLLLKNNAPEMTAHLGGPETLDQLMDRHRRYLALSTLDGHGRMFRITAGPDAPAAGSIGYWATPWQGERIWETGWGVLPGYQGRGIAAAAARLVAAHAAADRARLRHLHAFPAVDHRASNGVCRSAGFTLRGPCDFEYPKGRAIRCHDWHLDLRTLSRASSRSGTP</sequence>
<dbReference type="GO" id="GO:0008999">
    <property type="term" value="F:protein-N-terminal-alanine acetyltransferase activity"/>
    <property type="evidence" value="ECO:0007669"/>
    <property type="project" value="TreeGrafter"/>
</dbReference>
<name>A0AAU1U8M5_9ACTN</name>
<comment type="similarity">
    <text evidence="3">Belongs to the acetyltransferase family. RimJ subfamily.</text>
</comment>
<keyword evidence="1" id="KW-0808">Transferase</keyword>
<dbReference type="GO" id="GO:0005737">
    <property type="term" value="C:cytoplasm"/>
    <property type="evidence" value="ECO:0007669"/>
    <property type="project" value="TreeGrafter"/>
</dbReference>
<reference evidence="5" key="1">
    <citation type="submission" date="2022-10" db="EMBL/GenBank/DDBJ databases">
        <title>The complete genomes of actinobacterial strains from the NBC collection.</title>
        <authorList>
            <person name="Joergensen T.S."/>
            <person name="Alvarez Arevalo M."/>
            <person name="Sterndorff E.B."/>
            <person name="Faurdal D."/>
            <person name="Vuksanovic O."/>
            <person name="Mourched A.-S."/>
            <person name="Charusanti P."/>
            <person name="Shaw S."/>
            <person name="Blin K."/>
            <person name="Weber T."/>
        </authorList>
    </citation>
    <scope>NUCLEOTIDE SEQUENCE</scope>
    <source>
        <strain evidence="5">NBC_00119</strain>
    </source>
</reference>
<dbReference type="PROSITE" id="PS51186">
    <property type="entry name" value="GNAT"/>
    <property type="match status" value="1"/>
</dbReference>
<evidence type="ECO:0000256" key="2">
    <source>
        <dbReference type="ARBA" id="ARBA00023315"/>
    </source>
</evidence>
<evidence type="ECO:0000256" key="1">
    <source>
        <dbReference type="ARBA" id="ARBA00022679"/>
    </source>
</evidence>
<organism evidence="5">
    <name type="scientific">Streptomyces sp. NBC_00119</name>
    <dbReference type="NCBI Taxonomy" id="2975659"/>
    <lineage>
        <taxon>Bacteria</taxon>
        <taxon>Bacillati</taxon>
        <taxon>Actinomycetota</taxon>
        <taxon>Actinomycetes</taxon>
        <taxon>Kitasatosporales</taxon>
        <taxon>Streptomycetaceae</taxon>
        <taxon>Streptomyces</taxon>
    </lineage>
</organism>
<dbReference type="InterPro" id="IPR051531">
    <property type="entry name" value="N-acetyltransferase"/>
</dbReference>
<dbReference type="InterPro" id="IPR016181">
    <property type="entry name" value="Acyl_CoA_acyltransferase"/>
</dbReference>
<dbReference type="SUPFAM" id="SSF55729">
    <property type="entry name" value="Acyl-CoA N-acyltransferases (Nat)"/>
    <property type="match status" value="1"/>
</dbReference>
<dbReference type="EMBL" id="CP108195">
    <property type="protein sequence ID" value="WTS13756.1"/>
    <property type="molecule type" value="Genomic_DNA"/>
</dbReference>
<dbReference type="Gene3D" id="3.40.630.30">
    <property type="match status" value="1"/>
</dbReference>
<accession>A0AAU1U8M5</accession>
<evidence type="ECO:0000313" key="5">
    <source>
        <dbReference type="EMBL" id="WTS13756.1"/>
    </source>
</evidence>
<protein>
    <submittedName>
        <fullName evidence="5">GNAT family N-acetyltransferase</fullName>
    </submittedName>
</protein>